<dbReference type="SUPFAM" id="SSF54427">
    <property type="entry name" value="NTF2-like"/>
    <property type="match status" value="1"/>
</dbReference>
<organism evidence="1 2">
    <name type="scientific">Cristinia sonorae</name>
    <dbReference type="NCBI Taxonomy" id="1940300"/>
    <lineage>
        <taxon>Eukaryota</taxon>
        <taxon>Fungi</taxon>
        <taxon>Dikarya</taxon>
        <taxon>Basidiomycota</taxon>
        <taxon>Agaricomycotina</taxon>
        <taxon>Agaricomycetes</taxon>
        <taxon>Agaricomycetidae</taxon>
        <taxon>Agaricales</taxon>
        <taxon>Pleurotineae</taxon>
        <taxon>Stephanosporaceae</taxon>
        <taxon>Cristinia</taxon>
    </lineage>
</organism>
<comment type="caution">
    <text evidence="1">The sequence shown here is derived from an EMBL/GenBank/DDBJ whole genome shotgun (WGS) entry which is preliminary data.</text>
</comment>
<accession>A0A8K0V0P3</accession>
<sequence length="152" mass="16493">MPVTYTAPVPANPSAQLQAVFKILESGAAFDTKGVASVVTEDFTHVYLPENAGLPKFTKAEFVGRIDSMTSLFTTFNFDVKEIIEAPGAVVIHMAMRATTKGGASNDEIEVMNVLYVAEQADGTHKVTKSKEYVDTVKWTKFAEAVQKELSA</sequence>
<evidence type="ECO:0000313" key="1">
    <source>
        <dbReference type="EMBL" id="KAH8107231.1"/>
    </source>
</evidence>
<evidence type="ECO:0000313" key="2">
    <source>
        <dbReference type="Proteomes" id="UP000813824"/>
    </source>
</evidence>
<keyword evidence="2" id="KW-1185">Reference proteome</keyword>
<proteinExistence type="predicted"/>
<dbReference type="OrthoDB" id="3758478at2759"/>
<dbReference type="InterPro" id="IPR032710">
    <property type="entry name" value="NTF2-like_dom_sf"/>
</dbReference>
<dbReference type="AlphaFoldDB" id="A0A8K0V0P3"/>
<name>A0A8K0V0P3_9AGAR</name>
<reference evidence="1" key="1">
    <citation type="journal article" date="2021" name="New Phytol.">
        <title>Evolutionary innovations through gain and loss of genes in the ectomycorrhizal Boletales.</title>
        <authorList>
            <person name="Wu G."/>
            <person name="Miyauchi S."/>
            <person name="Morin E."/>
            <person name="Kuo A."/>
            <person name="Drula E."/>
            <person name="Varga T."/>
            <person name="Kohler A."/>
            <person name="Feng B."/>
            <person name="Cao Y."/>
            <person name="Lipzen A."/>
            <person name="Daum C."/>
            <person name="Hundley H."/>
            <person name="Pangilinan J."/>
            <person name="Johnson J."/>
            <person name="Barry K."/>
            <person name="LaButti K."/>
            <person name="Ng V."/>
            <person name="Ahrendt S."/>
            <person name="Min B."/>
            <person name="Choi I.G."/>
            <person name="Park H."/>
            <person name="Plett J.M."/>
            <person name="Magnuson J."/>
            <person name="Spatafora J.W."/>
            <person name="Nagy L.G."/>
            <person name="Henrissat B."/>
            <person name="Grigoriev I.V."/>
            <person name="Yang Z.L."/>
            <person name="Xu J."/>
            <person name="Martin F.M."/>
        </authorList>
    </citation>
    <scope>NUCLEOTIDE SEQUENCE</scope>
    <source>
        <strain evidence="1">KKN 215</strain>
    </source>
</reference>
<dbReference type="Gene3D" id="3.10.450.50">
    <property type="match status" value="1"/>
</dbReference>
<dbReference type="Proteomes" id="UP000813824">
    <property type="component" value="Unassembled WGS sequence"/>
</dbReference>
<dbReference type="EMBL" id="JAEVFJ010000002">
    <property type="protein sequence ID" value="KAH8107231.1"/>
    <property type="molecule type" value="Genomic_DNA"/>
</dbReference>
<evidence type="ECO:0008006" key="3">
    <source>
        <dbReference type="Google" id="ProtNLM"/>
    </source>
</evidence>
<protein>
    <recommendedName>
        <fullName evidence="3">SnoaL-like domain-containing protein</fullName>
    </recommendedName>
</protein>
<gene>
    <name evidence="1" type="ORF">BXZ70DRAFT_1074830</name>
</gene>